<keyword evidence="1" id="KW-0732">Signal</keyword>
<evidence type="ECO:0000256" key="1">
    <source>
        <dbReference type="SAM" id="SignalP"/>
    </source>
</evidence>
<evidence type="ECO:0008006" key="4">
    <source>
        <dbReference type="Google" id="ProtNLM"/>
    </source>
</evidence>
<proteinExistence type="predicted"/>
<accession>A0ABM9LT95</accession>
<evidence type="ECO:0000313" key="3">
    <source>
        <dbReference type="Proteomes" id="UP001190336"/>
    </source>
</evidence>
<dbReference type="EMBL" id="OY726394">
    <property type="protein sequence ID" value="CAJ1504337.1"/>
    <property type="molecule type" value="Genomic_DNA"/>
</dbReference>
<reference evidence="2 3" key="1">
    <citation type="submission" date="2023-08" db="EMBL/GenBank/DDBJ databases">
        <authorList>
            <person name="Folkvardsen B D."/>
            <person name="Norman A."/>
        </authorList>
    </citation>
    <scope>NUCLEOTIDE SEQUENCE [LARGE SCALE GENOMIC DNA]</scope>
    <source>
        <strain evidence="2 3">Mu0083</strain>
    </source>
</reference>
<sequence>MVLSSLALVLAAAALIVALSRSGAGAGDAPSYTAAQKAEAKAQLCDRYRLAGHALNIETQPGNDVVLARISMINGALILETAAADPALEEKYRDAARALAKTYQTTAAIGTMGMSTDEQWDAAVGDTNAKDRVMQGLCGD</sequence>
<dbReference type="Proteomes" id="UP001190336">
    <property type="component" value="Chromosome"/>
</dbReference>
<protein>
    <recommendedName>
        <fullName evidence="4">DUF732 domain-containing protein</fullName>
    </recommendedName>
</protein>
<dbReference type="RefSeq" id="WP_308474104.1">
    <property type="nucleotide sequence ID" value="NZ_OY726394.1"/>
</dbReference>
<feature type="chain" id="PRO_5045075375" description="DUF732 domain-containing protein" evidence="1">
    <location>
        <begin position="27"/>
        <end position="140"/>
    </location>
</feature>
<evidence type="ECO:0000313" key="2">
    <source>
        <dbReference type="EMBL" id="CAJ1504337.1"/>
    </source>
</evidence>
<keyword evidence="3" id="KW-1185">Reference proteome</keyword>
<name>A0ABM9LT95_9MYCO</name>
<feature type="signal peptide" evidence="1">
    <location>
        <begin position="1"/>
        <end position="26"/>
    </location>
</feature>
<organism evidence="2 3">
    <name type="scientific">[Mycobacterium] kokjensenii</name>
    <dbReference type="NCBI Taxonomy" id="3064287"/>
    <lineage>
        <taxon>Bacteria</taxon>
        <taxon>Bacillati</taxon>
        <taxon>Actinomycetota</taxon>
        <taxon>Actinomycetes</taxon>
        <taxon>Mycobacteriales</taxon>
        <taxon>Mycobacteriaceae</taxon>
        <taxon>Mycolicibacter</taxon>
    </lineage>
</organism>
<gene>
    <name evidence="2" type="ORF">MU0083_003411</name>
</gene>